<dbReference type="EMBL" id="JAYMYQ010000004">
    <property type="protein sequence ID" value="KAK7339801.1"/>
    <property type="molecule type" value="Genomic_DNA"/>
</dbReference>
<name>A0AAN9QMH1_CANGL</name>
<organism evidence="1 2">
    <name type="scientific">Canavalia gladiata</name>
    <name type="common">Sword bean</name>
    <name type="synonym">Dolichos gladiatus</name>
    <dbReference type="NCBI Taxonomy" id="3824"/>
    <lineage>
        <taxon>Eukaryota</taxon>
        <taxon>Viridiplantae</taxon>
        <taxon>Streptophyta</taxon>
        <taxon>Embryophyta</taxon>
        <taxon>Tracheophyta</taxon>
        <taxon>Spermatophyta</taxon>
        <taxon>Magnoliopsida</taxon>
        <taxon>eudicotyledons</taxon>
        <taxon>Gunneridae</taxon>
        <taxon>Pentapetalae</taxon>
        <taxon>rosids</taxon>
        <taxon>fabids</taxon>
        <taxon>Fabales</taxon>
        <taxon>Fabaceae</taxon>
        <taxon>Papilionoideae</taxon>
        <taxon>50 kb inversion clade</taxon>
        <taxon>NPAAA clade</taxon>
        <taxon>indigoferoid/millettioid clade</taxon>
        <taxon>Phaseoleae</taxon>
        <taxon>Canavalia</taxon>
    </lineage>
</organism>
<evidence type="ECO:0000313" key="1">
    <source>
        <dbReference type="EMBL" id="KAK7339801.1"/>
    </source>
</evidence>
<keyword evidence="2" id="KW-1185">Reference proteome</keyword>
<dbReference type="PANTHER" id="PTHR33103:SF93">
    <property type="entry name" value="DUF674 FAMILY PROTEIN"/>
    <property type="match status" value="1"/>
</dbReference>
<dbReference type="AlphaFoldDB" id="A0AAN9QMH1"/>
<reference evidence="1 2" key="1">
    <citation type="submission" date="2024-01" db="EMBL/GenBank/DDBJ databases">
        <title>The genomes of 5 underutilized Papilionoideae crops provide insights into root nodulation and disease resistanc.</title>
        <authorList>
            <person name="Jiang F."/>
        </authorList>
    </citation>
    <scope>NUCLEOTIDE SEQUENCE [LARGE SCALE GENOMIC DNA]</scope>
    <source>
        <strain evidence="1">LVBAO_FW01</strain>
        <tissue evidence="1">Leaves</tissue>
    </source>
</reference>
<dbReference type="InterPro" id="IPR007750">
    <property type="entry name" value="DUF674"/>
</dbReference>
<sequence length="101" mass="11256">MFQNKPLLVIERVKGFVTRPSLYVVWDDLKVTPMTTTSSISFLQELNVPLDDLEEHLVEVGNAQKALNLLGTSLTSKAVLTESIQPPEEAKGRNMFLEAVN</sequence>
<accession>A0AAN9QMH1</accession>
<comment type="caution">
    <text evidence="1">The sequence shown here is derived from an EMBL/GenBank/DDBJ whole genome shotgun (WGS) entry which is preliminary data.</text>
</comment>
<protein>
    <submittedName>
        <fullName evidence="1">Uncharacterized protein</fullName>
    </submittedName>
</protein>
<proteinExistence type="predicted"/>
<dbReference type="Pfam" id="PF05056">
    <property type="entry name" value="DUF674"/>
    <property type="match status" value="1"/>
</dbReference>
<dbReference type="Proteomes" id="UP001367508">
    <property type="component" value="Unassembled WGS sequence"/>
</dbReference>
<gene>
    <name evidence="1" type="ORF">VNO77_20486</name>
</gene>
<dbReference type="PANTHER" id="PTHR33103">
    <property type="entry name" value="OS01G0153900 PROTEIN"/>
    <property type="match status" value="1"/>
</dbReference>
<evidence type="ECO:0000313" key="2">
    <source>
        <dbReference type="Proteomes" id="UP001367508"/>
    </source>
</evidence>